<name>A0ABP5I3X2_9MICO</name>
<dbReference type="InterPro" id="IPR050288">
    <property type="entry name" value="Cellulose_deg_GH3"/>
</dbReference>
<dbReference type="InterPro" id="IPR002772">
    <property type="entry name" value="Glyco_hydro_3_C"/>
</dbReference>
<dbReference type="Gene3D" id="3.20.20.300">
    <property type="entry name" value="Glycoside hydrolase, family 3, N-terminal domain"/>
    <property type="match status" value="1"/>
</dbReference>
<feature type="compositionally biased region" description="Low complexity" evidence="3">
    <location>
        <begin position="599"/>
        <end position="610"/>
    </location>
</feature>
<proteinExistence type="inferred from homology"/>
<dbReference type="GO" id="GO:0016787">
    <property type="term" value="F:hydrolase activity"/>
    <property type="evidence" value="ECO:0007669"/>
    <property type="project" value="UniProtKB-KW"/>
</dbReference>
<feature type="domain" description="Fibronectin type III-like" evidence="4">
    <location>
        <begin position="633"/>
        <end position="703"/>
    </location>
</feature>
<dbReference type="Pfam" id="PF14310">
    <property type="entry name" value="Fn3-like"/>
    <property type="match status" value="1"/>
</dbReference>
<evidence type="ECO:0000256" key="3">
    <source>
        <dbReference type="SAM" id="MobiDB-lite"/>
    </source>
</evidence>
<dbReference type="PRINTS" id="PR00133">
    <property type="entry name" value="GLHYDRLASE3"/>
</dbReference>
<feature type="compositionally biased region" description="Gly residues" evidence="3">
    <location>
        <begin position="585"/>
        <end position="598"/>
    </location>
</feature>
<dbReference type="InterPro" id="IPR026891">
    <property type="entry name" value="Fn3-like"/>
</dbReference>
<keyword evidence="2 5" id="KW-0378">Hydrolase</keyword>
<dbReference type="RefSeq" id="WP_344336203.1">
    <property type="nucleotide sequence ID" value="NZ_BAAAPZ010000004.1"/>
</dbReference>
<dbReference type="Pfam" id="PF00933">
    <property type="entry name" value="Glyco_hydro_3"/>
    <property type="match status" value="1"/>
</dbReference>
<dbReference type="Gene3D" id="3.40.50.1700">
    <property type="entry name" value="Glycoside hydrolase family 3 C-terminal domain"/>
    <property type="match status" value="1"/>
</dbReference>
<dbReference type="SMART" id="SM01217">
    <property type="entry name" value="Fn3_like"/>
    <property type="match status" value="1"/>
</dbReference>
<dbReference type="InterPro" id="IPR036881">
    <property type="entry name" value="Glyco_hydro_3_C_sf"/>
</dbReference>
<feature type="region of interest" description="Disordered" evidence="3">
    <location>
        <begin position="578"/>
        <end position="610"/>
    </location>
</feature>
<comment type="caution">
    <text evidence="5">The sequence shown here is derived from an EMBL/GenBank/DDBJ whole genome shotgun (WGS) entry which is preliminary data.</text>
</comment>
<feature type="region of interest" description="Disordered" evidence="3">
    <location>
        <begin position="1"/>
        <end position="27"/>
    </location>
</feature>
<feature type="compositionally biased region" description="Basic and acidic residues" evidence="3">
    <location>
        <begin position="1"/>
        <end position="18"/>
    </location>
</feature>
<keyword evidence="6" id="KW-1185">Reference proteome</keyword>
<comment type="similarity">
    <text evidence="1">Belongs to the glycosyl hydrolase 3 family.</text>
</comment>
<dbReference type="EMBL" id="BAAAPZ010000004">
    <property type="protein sequence ID" value="GAA2093556.1"/>
    <property type="molecule type" value="Genomic_DNA"/>
</dbReference>
<dbReference type="PANTHER" id="PTHR42715:SF10">
    <property type="entry name" value="BETA-GLUCOSIDASE"/>
    <property type="match status" value="1"/>
</dbReference>
<dbReference type="InterPro" id="IPR017853">
    <property type="entry name" value="GH"/>
</dbReference>
<dbReference type="PANTHER" id="PTHR42715">
    <property type="entry name" value="BETA-GLUCOSIDASE"/>
    <property type="match status" value="1"/>
</dbReference>
<evidence type="ECO:0000313" key="5">
    <source>
        <dbReference type="EMBL" id="GAA2093556.1"/>
    </source>
</evidence>
<reference evidence="6" key="1">
    <citation type="journal article" date="2019" name="Int. J. Syst. Evol. Microbiol.">
        <title>The Global Catalogue of Microorganisms (GCM) 10K type strain sequencing project: providing services to taxonomists for standard genome sequencing and annotation.</title>
        <authorList>
            <consortium name="The Broad Institute Genomics Platform"/>
            <consortium name="The Broad Institute Genome Sequencing Center for Infectious Disease"/>
            <person name="Wu L."/>
            <person name="Ma J."/>
        </authorList>
    </citation>
    <scope>NUCLEOTIDE SEQUENCE [LARGE SCALE GENOMIC DNA]</scope>
    <source>
        <strain evidence="6">JCM 15900</strain>
    </source>
</reference>
<protein>
    <submittedName>
        <fullName evidence="5">Glycoside hydrolase family 3 C-terminal domain-containing protein</fullName>
    </submittedName>
</protein>
<evidence type="ECO:0000256" key="1">
    <source>
        <dbReference type="ARBA" id="ARBA00005336"/>
    </source>
</evidence>
<dbReference type="Pfam" id="PF01915">
    <property type="entry name" value="Glyco_hydro_3_C"/>
    <property type="match status" value="1"/>
</dbReference>
<evidence type="ECO:0000256" key="2">
    <source>
        <dbReference type="ARBA" id="ARBA00022801"/>
    </source>
</evidence>
<dbReference type="Proteomes" id="UP001500984">
    <property type="component" value="Unassembled WGS sequence"/>
</dbReference>
<accession>A0ABP5I3X2</accession>
<dbReference type="SUPFAM" id="SSF51445">
    <property type="entry name" value="(Trans)glycosidases"/>
    <property type="match status" value="1"/>
</dbReference>
<gene>
    <name evidence="5" type="ORF">GCM10009823_11990</name>
</gene>
<dbReference type="InterPro" id="IPR013783">
    <property type="entry name" value="Ig-like_fold"/>
</dbReference>
<dbReference type="SUPFAM" id="SSF52279">
    <property type="entry name" value="Beta-D-glucan exohydrolase, C-terminal domain"/>
    <property type="match status" value="1"/>
</dbReference>
<sequence length="806" mass="84530">MPRAENRPHAESESHAENRPQLPDSLEDRAALGSGENFWHTRARGGIPSITLSDGPHGLRKQTGSADHLGLSGSVPATCFPPAVGLGQSWDPALAERVGRALGREARAADVQVLLGPGINLKRSPLGGRNFEYFSEDPLHSGVLGAAWVRGVQAQGVGASLKHFALNNQEDDRMRVSADVDPRPLRELYLRAFRRVVTQARPWTVMCAYNAVNGVAASENRFLLTQLLREEWGWDGAVVSDWGAIRNRVAAVAAGLDLAMPSDGGAGDAQVVSAVRAGELDPAAVDRAARNVAVLATRGRAGQAGREQPGGETFDAEAHHSLAREAAARSIVLLQNDDALLPLGTGGSLAVIGEFARTPRYQGGGSSHVNPTRLEKPLEEIRAAAPQAEVSFAPGFTVDGSGADPALVAEAVAAARAADTAVVFLGLADAQESEGFDRTDIELPAEQLEVLAAVARVQPRSVVVLSHGGALRLAPVVAQAPAVLDGALLGQAGGSALAAVLFGEENPSGRLAETLPVRLEDTPAFLGFRSEHRHVRYGEGLFVGYRWYDARLLPVEFPFGHGLSYTRFAYEGLSLRTQTPTEAGQGPGAGTEGAGPGAHGRAAEAGAGEDAPAAEEIVAEVTVTNIGDRAGREVVQAYVSVPDSSVARAPRSLGGFADVELEPGESARVEVRIQRTELEYWDTRVDRFVLEPGRYEVAVGASSRDLRCTGEIELEGESVRLPLTLESTVAEVLADPVAAAVLQPVMGFGTPGEEAEDGGGTSGEGLGVDMARMMADIPLAALTGFSGGAVTREQLAELLETANAQR</sequence>
<organism evidence="5 6">
    <name type="scientific">Brevibacterium salitolerans</name>
    <dbReference type="NCBI Taxonomy" id="1403566"/>
    <lineage>
        <taxon>Bacteria</taxon>
        <taxon>Bacillati</taxon>
        <taxon>Actinomycetota</taxon>
        <taxon>Actinomycetes</taxon>
        <taxon>Micrococcales</taxon>
        <taxon>Brevibacteriaceae</taxon>
        <taxon>Brevibacterium</taxon>
    </lineage>
</organism>
<dbReference type="InterPro" id="IPR001764">
    <property type="entry name" value="Glyco_hydro_3_N"/>
</dbReference>
<evidence type="ECO:0000313" key="6">
    <source>
        <dbReference type="Proteomes" id="UP001500984"/>
    </source>
</evidence>
<evidence type="ECO:0000259" key="4">
    <source>
        <dbReference type="SMART" id="SM01217"/>
    </source>
</evidence>
<dbReference type="Gene3D" id="2.60.40.10">
    <property type="entry name" value="Immunoglobulins"/>
    <property type="match status" value="1"/>
</dbReference>
<dbReference type="InterPro" id="IPR036962">
    <property type="entry name" value="Glyco_hydro_3_N_sf"/>
</dbReference>